<comment type="caution">
    <text evidence="1">The sequence shown here is derived from an EMBL/GenBank/DDBJ whole genome shotgun (WGS) entry which is preliminary data.</text>
</comment>
<reference evidence="1 2" key="1">
    <citation type="journal article" date="2021" name="Nat. Plants">
        <title>The Taxus genome provides insights into paclitaxel biosynthesis.</title>
        <authorList>
            <person name="Xiong X."/>
            <person name="Gou J."/>
            <person name="Liao Q."/>
            <person name="Li Y."/>
            <person name="Zhou Q."/>
            <person name="Bi G."/>
            <person name="Li C."/>
            <person name="Du R."/>
            <person name="Wang X."/>
            <person name="Sun T."/>
            <person name="Guo L."/>
            <person name="Liang H."/>
            <person name="Lu P."/>
            <person name="Wu Y."/>
            <person name="Zhang Z."/>
            <person name="Ro D.K."/>
            <person name="Shang Y."/>
            <person name="Huang S."/>
            <person name="Yan J."/>
        </authorList>
    </citation>
    <scope>NUCLEOTIDE SEQUENCE [LARGE SCALE GENOMIC DNA]</scope>
    <source>
        <strain evidence="1">Ta-2019</strain>
    </source>
</reference>
<evidence type="ECO:0000313" key="1">
    <source>
        <dbReference type="EMBL" id="KAH9308411.1"/>
    </source>
</evidence>
<organism evidence="1 2">
    <name type="scientific">Taxus chinensis</name>
    <name type="common">Chinese yew</name>
    <name type="synonym">Taxus wallichiana var. chinensis</name>
    <dbReference type="NCBI Taxonomy" id="29808"/>
    <lineage>
        <taxon>Eukaryota</taxon>
        <taxon>Viridiplantae</taxon>
        <taxon>Streptophyta</taxon>
        <taxon>Embryophyta</taxon>
        <taxon>Tracheophyta</taxon>
        <taxon>Spermatophyta</taxon>
        <taxon>Pinopsida</taxon>
        <taxon>Pinidae</taxon>
        <taxon>Conifers II</taxon>
        <taxon>Cupressales</taxon>
        <taxon>Taxaceae</taxon>
        <taxon>Taxus</taxon>
    </lineage>
</organism>
<dbReference type="AlphaFoldDB" id="A0AA38FQM3"/>
<dbReference type="Proteomes" id="UP000824469">
    <property type="component" value="Unassembled WGS sequence"/>
</dbReference>
<gene>
    <name evidence="1" type="ORF">KI387_036322</name>
</gene>
<feature type="non-terminal residue" evidence="1">
    <location>
        <position position="1"/>
    </location>
</feature>
<protein>
    <submittedName>
        <fullName evidence="1">Uncharacterized protein</fullName>
    </submittedName>
</protein>
<dbReference type="EMBL" id="JAHRHJ020000007">
    <property type="protein sequence ID" value="KAH9308411.1"/>
    <property type="molecule type" value="Genomic_DNA"/>
</dbReference>
<sequence length="170" mass="19007">VSASLPLQKNGLRVRRNALASAAELGKRSQRIRGSLEVVRCEVNNNYDAVDASKIYEGSKQWVSKGEKVHSHDNKKRNVPRQVFPLPESTQKIGACVLQSEYIYKDIARINASTERSKSKNFGQGPVLDSVLSSKKHKFNMEDSLGGRKQKKGKSCCLLLKRKDKTTNGY</sequence>
<keyword evidence="2" id="KW-1185">Reference proteome</keyword>
<name>A0AA38FQM3_TAXCH</name>
<accession>A0AA38FQM3</accession>
<evidence type="ECO:0000313" key="2">
    <source>
        <dbReference type="Proteomes" id="UP000824469"/>
    </source>
</evidence>
<proteinExistence type="predicted"/>